<sequence>MNLIVDVGNTFVKFAVFQEDELVEKLIVELSEFEKTQKKISKIYPKIKKCILASVGRLPKEVTINLENKYKVLILDSNLKFPFQNRYKTPTTMGVDRMALVAASVKQYPNQNVLIIDAGSCITYDFITQQNDYLGGAISPGIRLRYKSLHNFTANLPLLNTEMPETLIGDSTTGAIHSGVVNGIIKEIDGVIDEYQEEYSDLTVILTGGDANFLSKQLKNSIFANSNFLLEGLNFILEYNTH</sequence>
<comment type="subcellular location">
    <subcellularLocation>
        <location evidence="3 16">Cytoplasm</location>
    </subcellularLocation>
</comment>
<evidence type="ECO:0000256" key="11">
    <source>
        <dbReference type="ARBA" id="ARBA00022840"/>
    </source>
</evidence>
<comment type="cofactor">
    <cofactor evidence="2">
        <name>K(+)</name>
        <dbReference type="ChEBI" id="CHEBI:29103"/>
    </cofactor>
</comment>
<feature type="binding site" evidence="16">
    <location>
        <position position="117"/>
    </location>
    <ligand>
        <name>K(+)</name>
        <dbReference type="ChEBI" id="CHEBI:29103"/>
    </ligand>
</feature>
<feature type="binding site" evidence="16">
    <location>
        <position position="87"/>
    </location>
    <ligand>
        <name>substrate</name>
    </ligand>
</feature>
<evidence type="ECO:0000256" key="13">
    <source>
        <dbReference type="ARBA" id="ARBA00022993"/>
    </source>
</evidence>
<evidence type="ECO:0000313" key="18">
    <source>
        <dbReference type="Proteomes" id="UP000289792"/>
    </source>
</evidence>
<feature type="binding site" evidence="16">
    <location>
        <begin position="6"/>
        <end position="13"/>
    </location>
    <ligand>
        <name>ATP</name>
        <dbReference type="ChEBI" id="CHEBI:30616"/>
    </ligand>
</feature>
<evidence type="ECO:0000256" key="6">
    <source>
        <dbReference type="ARBA" id="ARBA00012102"/>
    </source>
</evidence>
<dbReference type="SUPFAM" id="SSF53067">
    <property type="entry name" value="Actin-like ATPase domain"/>
    <property type="match status" value="2"/>
</dbReference>
<organism evidence="17 18">
    <name type="scientific">Gelidibacter gilvus</name>
    <dbReference type="NCBI Taxonomy" id="59602"/>
    <lineage>
        <taxon>Bacteria</taxon>
        <taxon>Pseudomonadati</taxon>
        <taxon>Bacteroidota</taxon>
        <taxon>Flavobacteriia</taxon>
        <taxon>Flavobacteriales</taxon>
        <taxon>Flavobacteriaceae</taxon>
        <taxon>Gelidibacter</taxon>
    </lineage>
</organism>
<dbReference type="PANTHER" id="PTHR34265">
    <property type="entry name" value="TYPE III PANTOTHENATE KINASE"/>
    <property type="match status" value="1"/>
</dbReference>
<dbReference type="GO" id="GO:0015937">
    <property type="term" value="P:coenzyme A biosynthetic process"/>
    <property type="evidence" value="ECO:0007669"/>
    <property type="project" value="UniProtKB-UniRule"/>
</dbReference>
<comment type="pathway">
    <text evidence="4 16">Cofactor biosynthesis; coenzyme A biosynthesis; CoA from (R)-pantothenate: step 1/5.</text>
</comment>
<evidence type="ECO:0000256" key="15">
    <source>
        <dbReference type="ARBA" id="ARBA00040883"/>
    </source>
</evidence>
<evidence type="ECO:0000256" key="7">
    <source>
        <dbReference type="ARBA" id="ARBA00022490"/>
    </source>
</evidence>
<gene>
    <name evidence="16" type="primary">coaX</name>
    <name evidence="17" type="ORF">ESZ48_10320</name>
</gene>
<evidence type="ECO:0000313" key="17">
    <source>
        <dbReference type="EMBL" id="RXJ49838.1"/>
    </source>
</evidence>
<evidence type="ECO:0000256" key="10">
    <source>
        <dbReference type="ARBA" id="ARBA00022777"/>
    </source>
</evidence>
<keyword evidence="8 16" id="KW-0808">Transferase</keyword>
<evidence type="ECO:0000256" key="9">
    <source>
        <dbReference type="ARBA" id="ARBA00022741"/>
    </source>
</evidence>
<evidence type="ECO:0000256" key="14">
    <source>
        <dbReference type="ARBA" id="ARBA00038036"/>
    </source>
</evidence>
<comment type="function">
    <text evidence="16">Catalyzes the phosphorylation of pantothenate (Pan), the first step in CoA biosynthesis.</text>
</comment>
<dbReference type="AlphaFoldDB" id="A0A4V1LMV7"/>
<dbReference type="GO" id="GO:0046872">
    <property type="term" value="F:metal ion binding"/>
    <property type="evidence" value="ECO:0007669"/>
    <property type="project" value="UniProtKB-KW"/>
</dbReference>
<evidence type="ECO:0000256" key="16">
    <source>
        <dbReference type="HAMAP-Rule" id="MF_01274"/>
    </source>
</evidence>
<dbReference type="EC" id="2.7.1.33" evidence="6 16"/>
<dbReference type="CDD" id="cd24015">
    <property type="entry name" value="ASKHA_NBD_PanK-III"/>
    <property type="match status" value="1"/>
</dbReference>
<accession>A0A4V1LMV7</accession>
<dbReference type="PANTHER" id="PTHR34265:SF1">
    <property type="entry name" value="TYPE III PANTOTHENATE KINASE"/>
    <property type="match status" value="1"/>
</dbReference>
<keyword evidence="16" id="KW-0479">Metal-binding</keyword>
<reference evidence="17 18" key="1">
    <citation type="submission" date="2019-01" db="EMBL/GenBank/DDBJ databases">
        <title>Genome sequence of the Antarctic species Gelidibacter gilvus ACAM 158(T).</title>
        <authorList>
            <person name="Bowman J.P."/>
        </authorList>
    </citation>
    <scope>NUCLEOTIDE SEQUENCE [LARGE SCALE GENOMIC DNA]</scope>
    <source>
        <strain evidence="17 18">IC158</strain>
    </source>
</reference>
<keyword evidence="12 16" id="KW-0630">Potassium</keyword>
<comment type="catalytic activity">
    <reaction evidence="1 16">
        <text>(R)-pantothenate + ATP = (R)-4'-phosphopantothenate + ADP + H(+)</text>
        <dbReference type="Rhea" id="RHEA:16373"/>
        <dbReference type="ChEBI" id="CHEBI:10986"/>
        <dbReference type="ChEBI" id="CHEBI:15378"/>
        <dbReference type="ChEBI" id="CHEBI:29032"/>
        <dbReference type="ChEBI" id="CHEBI:30616"/>
        <dbReference type="ChEBI" id="CHEBI:456216"/>
        <dbReference type="EC" id="2.7.1.33"/>
    </reaction>
</comment>
<comment type="similarity">
    <text evidence="14 16">Belongs to the type III pantothenate kinase family.</text>
</comment>
<keyword evidence="9 16" id="KW-0547">Nucleotide-binding</keyword>
<evidence type="ECO:0000256" key="1">
    <source>
        <dbReference type="ARBA" id="ARBA00001206"/>
    </source>
</evidence>
<keyword evidence="11 16" id="KW-0067">ATP-binding</keyword>
<dbReference type="NCBIfam" id="NF009853">
    <property type="entry name" value="PRK13320.1-5"/>
    <property type="match status" value="1"/>
</dbReference>
<feature type="binding site" evidence="16">
    <location>
        <position position="120"/>
    </location>
    <ligand>
        <name>ATP</name>
        <dbReference type="ChEBI" id="CHEBI:30616"/>
    </ligand>
</feature>
<evidence type="ECO:0000256" key="3">
    <source>
        <dbReference type="ARBA" id="ARBA00004496"/>
    </source>
</evidence>
<dbReference type="GO" id="GO:0004594">
    <property type="term" value="F:pantothenate kinase activity"/>
    <property type="evidence" value="ECO:0007669"/>
    <property type="project" value="UniProtKB-UniRule"/>
</dbReference>
<evidence type="ECO:0000256" key="2">
    <source>
        <dbReference type="ARBA" id="ARBA00001958"/>
    </source>
</evidence>
<comment type="caution">
    <text evidence="17">The sequence shown here is derived from an EMBL/GenBank/DDBJ whole genome shotgun (WGS) entry which is preliminary data.</text>
</comment>
<name>A0A4V1LMV7_9FLAO</name>
<dbReference type="InterPro" id="IPR043129">
    <property type="entry name" value="ATPase_NBD"/>
</dbReference>
<dbReference type="GO" id="GO:0005737">
    <property type="term" value="C:cytoplasm"/>
    <property type="evidence" value="ECO:0007669"/>
    <property type="project" value="UniProtKB-SubCell"/>
</dbReference>
<dbReference type="OrthoDB" id="9804707at2"/>
<dbReference type="UniPathway" id="UPA00241">
    <property type="reaction ID" value="UER00352"/>
</dbReference>
<evidence type="ECO:0000256" key="12">
    <source>
        <dbReference type="ARBA" id="ARBA00022958"/>
    </source>
</evidence>
<keyword evidence="13 16" id="KW-0173">Coenzyme A biosynthesis</keyword>
<dbReference type="RefSeq" id="WP_129017355.1">
    <property type="nucleotide sequence ID" value="NZ_SDDZ01000005.1"/>
</dbReference>
<evidence type="ECO:0000256" key="4">
    <source>
        <dbReference type="ARBA" id="ARBA00005225"/>
    </source>
</evidence>
<protein>
    <recommendedName>
        <fullName evidence="15 16">Type III pantothenate kinase</fullName>
        <ecNumber evidence="6 16">2.7.1.33</ecNumber>
    </recommendedName>
    <alternativeName>
        <fullName evidence="16">PanK-III</fullName>
    </alternativeName>
    <alternativeName>
        <fullName evidence="16">Pantothenic acid kinase</fullName>
    </alternativeName>
</protein>
<feature type="active site" description="Proton acceptor" evidence="16">
    <location>
        <position position="96"/>
    </location>
</feature>
<feature type="binding site" evidence="16">
    <location>
        <begin position="94"/>
        <end position="97"/>
    </location>
    <ligand>
        <name>substrate</name>
    </ligand>
</feature>
<dbReference type="NCBIfam" id="TIGR00671">
    <property type="entry name" value="baf"/>
    <property type="match status" value="1"/>
</dbReference>
<evidence type="ECO:0000256" key="5">
    <source>
        <dbReference type="ARBA" id="ARBA00011738"/>
    </source>
</evidence>
<comment type="subunit">
    <text evidence="5 16">Homodimer.</text>
</comment>
<proteinExistence type="inferred from homology"/>
<dbReference type="Pfam" id="PF03309">
    <property type="entry name" value="Pan_kinase"/>
    <property type="match status" value="1"/>
</dbReference>
<dbReference type="HAMAP" id="MF_01274">
    <property type="entry name" value="Pantothen_kinase_3"/>
    <property type="match status" value="1"/>
</dbReference>
<dbReference type="InterPro" id="IPR004619">
    <property type="entry name" value="Type_III_PanK"/>
</dbReference>
<evidence type="ECO:0000256" key="8">
    <source>
        <dbReference type="ARBA" id="ARBA00022679"/>
    </source>
</evidence>
<feature type="binding site" evidence="16">
    <location>
        <position position="172"/>
    </location>
    <ligand>
        <name>substrate</name>
    </ligand>
</feature>
<comment type="cofactor">
    <cofactor evidence="16">
        <name>NH4(+)</name>
        <dbReference type="ChEBI" id="CHEBI:28938"/>
    </cofactor>
    <cofactor evidence="16">
        <name>K(+)</name>
        <dbReference type="ChEBI" id="CHEBI:29103"/>
    </cofactor>
    <text evidence="16">A monovalent cation. Ammonium or potassium.</text>
</comment>
<dbReference type="Proteomes" id="UP000289792">
    <property type="component" value="Unassembled WGS sequence"/>
</dbReference>
<keyword evidence="10 16" id="KW-0418">Kinase</keyword>
<keyword evidence="18" id="KW-1185">Reference proteome</keyword>
<dbReference type="Gene3D" id="3.30.420.40">
    <property type="match status" value="2"/>
</dbReference>
<dbReference type="GO" id="GO:0005524">
    <property type="term" value="F:ATP binding"/>
    <property type="evidence" value="ECO:0007669"/>
    <property type="project" value="UniProtKB-UniRule"/>
</dbReference>
<dbReference type="EMBL" id="SDDZ01000005">
    <property type="protein sequence ID" value="RXJ49838.1"/>
    <property type="molecule type" value="Genomic_DNA"/>
</dbReference>
<keyword evidence="7 16" id="KW-0963">Cytoplasm</keyword>